<feature type="disulfide bond" description="Redox-active" evidence="6">
    <location>
        <begin position="60"/>
        <end position="94"/>
    </location>
</feature>
<dbReference type="PROSITE" id="PS01265">
    <property type="entry name" value="TPX"/>
    <property type="match status" value="1"/>
</dbReference>
<evidence type="ECO:0000256" key="3">
    <source>
        <dbReference type="ARBA" id="ARBA00023002"/>
    </source>
</evidence>
<keyword evidence="3 6" id="KW-0560">Oxidoreductase</keyword>
<evidence type="ECO:0000256" key="6">
    <source>
        <dbReference type="HAMAP-Rule" id="MF_00269"/>
    </source>
</evidence>
<sequence length="165" mass="17497">MATTAFQGNTVHTSGELPDVGTTAPTFDLVGSDLSPVTSQDFSGKRVVLNIFPSLDTGVCAQSVREFNKRAAALDNTAVVCVSKDLPFAHDRFCSAEGIENVTTGSAFRSSFGEDYGLVQTDGPLEGLLARAVVVLNENGEVVYTQLVDEITDEPDYDAAEDVLS</sequence>
<organism evidence="8 9">
    <name type="scientific">Kocuria atrinae</name>
    <dbReference type="NCBI Taxonomy" id="592377"/>
    <lineage>
        <taxon>Bacteria</taxon>
        <taxon>Bacillati</taxon>
        <taxon>Actinomycetota</taxon>
        <taxon>Actinomycetes</taxon>
        <taxon>Micrococcales</taxon>
        <taxon>Micrococcaceae</taxon>
        <taxon>Kocuria</taxon>
    </lineage>
</organism>
<dbReference type="EMBL" id="BAAAQA010000014">
    <property type="protein sequence ID" value="GAA2114700.1"/>
    <property type="molecule type" value="Genomic_DNA"/>
</dbReference>
<feature type="domain" description="Thioredoxin" evidence="7">
    <location>
        <begin position="18"/>
        <end position="165"/>
    </location>
</feature>
<evidence type="ECO:0000259" key="7">
    <source>
        <dbReference type="PROSITE" id="PS51352"/>
    </source>
</evidence>
<dbReference type="GO" id="GO:0004601">
    <property type="term" value="F:peroxidase activity"/>
    <property type="evidence" value="ECO:0007669"/>
    <property type="project" value="UniProtKB-KW"/>
</dbReference>
<dbReference type="CDD" id="cd03014">
    <property type="entry name" value="PRX_Atyp2cys"/>
    <property type="match status" value="1"/>
</dbReference>
<protein>
    <recommendedName>
        <fullName evidence="6">Thiol peroxidase</fullName>
        <shortName evidence="6">Tpx</shortName>
        <ecNumber evidence="6">1.11.1.24</ecNumber>
    </recommendedName>
    <alternativeName>
        <fullName evidence="6">Peroxiredoxin tpx</fullName>
        <shortName evidence="6">Prx</shortName>
    </alternativeName>
    <alternativeName>
        <fullName evidence="6">Thioredoxin peroxidase</fullName>
    </alternativeName>
    <alternativeName>
        <fullName evidence="6">Thioredoxin-dependent peroxiredoxin</fullName>
    </alternativeName>
</protein>
<dbReference type="InterPro" id="IPR050455">
    <property type="entry name" value="Tpx_Peroxidase_subfamily"/>
</dbReference>
<keyword evidence="9" id="KW-1185">Reference proteome</keyword>
<dbReference type="InterPro" id="IPR018219">
    <property type="entry name" value="Tpx_CS"/>
</dbReference>
<evidence type="ECO:0000256" key="2">
    <source>
        <dbReference type="ARBA" id="ARBA00022862"/>
    </source>
</evidence>
<dbReference type="PROSITE" id="PS51352">
    <property type="entry name" value="THIOREDOXIN_2"/>
    <property type="match status" value="1"/>
</dbReference>
<feature type="active site" description="Cysteine sulfenic acid (-SOH) intermediate" evidence="6">
    <location>
        <position position="60"/>
    </location>
</feature>
<dbReference type="RefSeq" id="WP_095797481.1">
    <property type="nucleotide sequence ID" value="NZ_BAAAQA010000014.1"/>
</dbReference>
<dbReference type="Pfam" id="PF08534">
    <property type="entry name" value="Redoxin"/>
    <property type="match status" value="1"/>
</dbReference>
<evidence type="ECO:0000256" key="5">
    <source>
        <dbReference type="ARBA" id="ARBA00023284"/>
    </source>
</evidence>
<evidence type="ECO:0000256" key="1">
    <source>
        <dbReference type="ARBA" id="ARBA00022559"/>
    </source>
</evidence>
<proteinExistence type="inferred from homology"/>
<evidence type="ECO:0000313" key="9">
    <source>
        <dbReference type="Proteomes" id="UP001500166"/>
    </source>
</evidence>
<dbReference type="InterPro" id="IPR002065">
    <property type="entry name" value="TPX"/>
</dbReference>
<comment type="function">
    <text evidence="6">Thiol-specific peroxidase that catalyzes the reduction of hydrogen peroxide and organic hydroperoxides to water and alcohols, respectively. Plays a role in cell protection against oxidative stress by detoxifying peroxides.</text>
</comment>
<dbReference type="InterPro" id="IPR036249">
    <property type="entry name" value="Thioredoxin-like_sf"/>
</dbReference>
<comment type="subunit">
    <text evidence="6">Homodimer.</text>
</comment>
<reference evidence="8 9" key="1">
    <citation type="journal article" date="2019" name="Int. J. Syst. Evol. Microbiol.">
        <title>The Global Catalogue of Microorganisms (GCM) 10K type strain sequencing project: providing services to taxonomists for standard genome sequencing and annotation.</title>
        <authorList>
            <consortium name="The Broad Institute Genomics Platform"/>
            <consortium name="The Broad Institute Genome Sequencing Center for Infectious Disease"/>
            <person name="Wu L."/>
            <person name="Ma J."/>
        </authorList>
    </citation>
    <scope>NUCLEOTIDE SEQUENCE [LARGE SCALE GENOMIC DNA]</scope>
    <source>
        <strain evidence="8 9">JCM 15914</strain>
    </source>
</reference>
<keyword evidence="1 6" id="KW-0575">Peroxidase</keyword>
<dbReference type="NCBIfam" id="NF001808">
    <property type="entry name" value="PRK00522.1"/>
    <property type="match status" value="1"/>
</dbReference>
<dbReference type="SUPFAM" id="SSF52833">
    <property type="entry name" value="Thioredoxin-like"/>
    <property type="match status" value="1"/>
</dbReference>
<keyword evidence="5 6" id="KW-0676">Redox-active center</keyword>
<accession>A0ABN2XQC2</accession>
<dbReference type="HAMAP" id="MF_00269">
    <property type="entry name" value="Tpx"/>
    <property type="match status" value="1"/>
</dbReference>
<dbReference type="InterPro" id="IPR013740">
    <property type="entry name" value="Redoxin"/>
</dbReference>
<dbReference type="InterPro" id="IPR013766">
    <property type="entry name" value="Thioredoxin_domain"/>
</dbReference>
<dbReference type="EC" id="1.11.1.24" evidence="6"/>
<gene>
    <name evidence="6 8" type="primary">tpx</name>
    <name evidence="8" type="ORF">GCM10009824_12130</name>
</gene>
<dbReference type="Proteomes" id="UP001500166">
    <property type="component" value="Unassembled WGS sequence"/>
</dbReference>
<dbReference type="PANTHER" id="PTHR43110">
    <property type="entry name" value="THIOL PEROXIDASE"/>
    <property type="match status" value="1"/>
</dbReference>
<keyword evidence="2 6" id="KW-0049">Antioxidant</keyword>
<comment type="caution">
    <text evidence="8">The sequence shown here is derived from an EMBL/GenBank/DDBJ whole genome shotgun (WGS) entry which is preliminary data.</text>
</comment>
<name>A0ABN2XQC2_9MICC</name>
<comment type="similarity">
    <text evidence="6">Belongs to the peroxiredoxin family. Tpx subfamily.</text>
</comment>
<dbReference type="PANTHER" id="PTHR43110:SF1">
    <property type="entry name" value="THIOL PEROXIDASE"/>
    <property type="match status" value="1"/>
</dbReference>
<keyword evidence="4 6" id="KW-1015">Disulfide bond</keyword>
<comment type="catalytic activity">
    <reaction evidence="6">
        <text>a hydroperoxide + [thioredoxin]-dithiol = an alcohol + [thioredoxin]-disulfide + H2O</text>
        <dbReference type="Rhea" id="RHEA:62620"/>
        <dbReference type="Rhea" id="RHEA-COMP:10698"/>
        <dbReference type="Rhea" id="RHEA-COMP:10700"/>
        <dbReference type="ChEBI" id="CHEBI:15377"/>
        <dbReference type="ChEBI" id="CHEBI:29950"/>
        <dbReference type="ChEBI" id="CHEBI:30879"/>
        <dbReference type="ChEBI" id="CHEBI:35924"/>
        <dbReference type="ChEBI" id="CHEBI:50058"/>
        <dbReference type="EC" id="1.11.1.24"/>
    </reaction>
</comment>
<dbReference type="Gene3D" id="3.40.30.10">
    <property type="entry name" value="Glutaredoxin"/>
    <property type="match status" value="1"/>
</dbReference>
<evidence type="ECO:0000256" key="4">
    <source>
        <dbReference type="ARBA" id="ARBA00023157"/>
    </source>
</evidence>
<comment type="miscellaneous">
    <text evidence="6">The active site is a conserved redox-active cysteine residue, the peroxidatic cysteine (C(P)), which makes the nucleophilic attack on the peroxide substrate. The peroxide oxidizes the C(P)-SH to cysteine sulfenic acid (C(P)-SOH), which then reacts with another cysteine residue, the resolving cysteine (C(R)), to form a disulfide bridge. The disulfide is subsequently reduced by an appropriate electron donor to complete the catalytic cycle. In this atypical 2-Cys peroxiredoxin, C(R) is present in the same subunit to form an intramolecular disulfide. The disulfide is subsequently reduced by thioredoxin.</text>
</comment>
<evidence type="ECO:0000313" key="8">
    <source>
        <dbReference type="EMBL" id="GAA2114700.1"/>
    </source>
</evidence>